<accession>A0ABD1MXT0</accession>
<dbReference type="Proteomes" id="UP001603857">
    <property type="component" value="Unassembled WGS sequence"/>
</dbReference>
<dbReference type="Pfam" id="PF06219">
    <property type="entry name" value="DUF1005"/>
    <property type="match status" value="1"/>
</dbReference>
<evidence type="ECO:0000256" key="1">
    <source>
        <dbReference type="SAM" id="MobiDB-lite"/>
    </source>
</evidence>
<keyword evidence="3" id="KW-1185">Reference proteome</keyword>
<organism evidence="2 3">
    <name type="scientific">Flemingia macrophylla</name>
    <dbReference type="NCBI Taxonomy" id="520843"/>
    <lineage>
        <taxon>Eukaryota</taxon>
        <taxon>Viridiplantae</taxon>
        <taxon>Streptophyta</taxon>
        <taxon>Embryophyta</taxon>
        <taxon>Tracheophyta</taxon>
        <taxon>Spermatophyta</taxon>
        <taxon>Magnoliopsida</taxon>
        <taxon>eudicotyledons</taxon>
        <taxon>Gunneridae</taxon>
        <taxon>Pentapetalae</taxon>
        <taxon>rosids</taxon>
        <taxon>fabids</taxon>
        <taxon>Fabales</taxon>
        <taxon>Fabaceae</taxon>
        <taxon>Papilionoideae</taxon>
        <taxon>50 kb inversion clade</taxon>
        <taxon>NPAAA clade</taxon>
        <taxon>indigoferoid/millettioid clade</taxon>
        <taxon>Phaseoleae</taxon>
        <taxon>Flemingia</taxon>
    </lineage>
</organism>
<dbReference type="AlphaFoldDB" id="A0ABD1MXT0"/>
<dbReference type="InterPro" id="IPR010410">
    <property type="entry name" value="DUF1005"/>
</dbReference>
<gene>
    <name evidence="2" type="ORF">Fmac_008573</name>
</gene>
<evidence type="ECO:0000313" key="2">
    <source>
        <dbReference type="EMBL" id="KAL2340633.1"/>
    </source>
</evidence>
<dbReference type="EMBL" id="JBGMDY010000003">
    <property type="protein sequence ID" value="KAL2340633.1"/>
    <property type="molecule type" value="Genomic_DNA"/>
</dbReference>
<dbReference type="PANTHER" id="PTHR31317:SF3">
    <property type="entry name" value="OS07G0133500 PROTEIN"/>
    <property type="match status" value="1"/>
</dbReference>
<feature type="region of interest" description="Disordered" evidence="1">
    <location>
        <begin position="141"/>
        <end position="161"/>
    </location>
</feature>
<feature type="compositionally biased region" description="Basic and acidic residues" evidence="1">
    <location>
        <begin position="142"/>
        <end position="157"/>
    </location>
</feature>
<protein>
    <submittedName>
        <fullName evidence="2">Uncharacterized protein</fullName>
    </submittedName>
</protein>
<comment type="caution">
    <text evidence="2">The sequence shown here is derived from an EMBL/GenBank/DDBJ whole genome shotgun (WGS) entry which is preliminary data.</text>
</comment>
<evidence type="ECO:0000313" key="3">
    <source>
        <dbReference type="Proteomes" id="UP001603857"/>
    </source>
</evidence>
<proteinExistence type="predicted"/>
<dbReference type="PANTHER" id="PTHR31317">
    <property type="entry name" value="OS08G0163500 PROTEIN"/>
    <property type="match status" value="1"/>
</dbReference>
<reference evidence="2 3" key="1">
    <citation type="submission" date="2024-08" db="EMBL/GenBank/DDBJ databases">
        <title>Insights into the chromosomal genome structure of Flemingia macrophylla.</title>
        <authorList>
            <person name="Ding Y."/>
            <person name="Zhao Y."/>
            <person name="Bi W."/>
            <person name="Wu M."/>
            <person name="Zhao G."/>
            <person name="Gong Y."/>
            <person name="Li W."/>
            <person name="Zhang P."/>
        </authorList>
    </citation>
    <scope>NUCLEOTIDE SEQUENCE [LARGE SCALE GENOMIC DNA]</scope>
    <source>
        <strain evidence="2">DYQJB</strain>
        <tissue evidence="2">Leaf</tissue>
    </source>
</reference>
<sequence length="322" mass="35769">MNKGKARIEKVDKWLASLEKGPKNDNISQVLKNKQGHVSTKMDFQKTSLLPKDFRPSLPISNNHEDEILKSITFNEKESQIHELMPLSTLSIPTQLTTLTVFDIIPHGVNCTSYTPFHLLAELLPQPLREKPASIYAQIHDSGQRHKPAIERTRGKDSPVAVTSMPGGRLKAWRECGGSDDLGYRFELIPDTNDGISVAGIVLAESMLSSNRGRKFVIDMSYRDNSGSNARTTLGSATSLACSPRSSGDYGYGLWSYCMYRGFVMSTSVEGEKRCSKLTVQMSVPHVNCTEDVAVFVTLVVAIDLSVDACRFFSQQLRNELY</sequence>
<name>A0ABD1MXT0_9FABA</name>